<dbReference type="CDD" id="cd00377">
    <property type="entry name" value="ICL_PEPM"/>
    <property type="match status" value="1"/>
</dbReference>
<organism evidence="2 3">
    <name type="scientific">Mycolicibacterium smegmatis (strain MKD8)</name>
    <name type="common">Mycobacterium smegmatis</name>
    <dbReference type="NCBI Taxonomy" id="1214915"/>
    <lineage>
        <taxon>Bacteria</taxon>
        <taxon>Bacillati</taxon>
        <taxon>Actinomycetota</taxon>
        <taxon>Actinomycetes</taxon>
        <taxon>Mycobacteriales</taxon>
        <taxon>Mycobacteriaceae</taxon>
        <taxon>Mycolicibacterium</taxon>
    </lineage>
</organism>
<gene>
    <name evidence="2" type="ORF">D806_043010</name>
</gene>
<keyword evidence="1" id="KW-0812">Transmembrane</keyword>
<feature type="transmembrane region" description="Helical" evidence="1">
    <location>
        <begin position="226"/>
        <end position="248"/>
    </location>
</feature>
<dbReference type="Pfam" id="PF13714">
    <property type="entry name" value="PEP_mutase"/>
    <property type="match status" value="1"/>
</dbReference>
<keyword evidence="1" id="KW-0472">Membrane</keyword>
<evidence type="ECO:0000313" key="3">
    <source>
        <dbReference type="Proteomes" id="UP000011200"/>
    </source>
</evidence>
<reference evidence="2 3" key="1">
    <citation type="journal article" date="2013" name="Genome Announc.">
        <title>Draft genome sequence of MKD8, a conjugal recipient Mycobacterium smegmatis strain.</title>
        <authorList>
            <person name="Gray T.A."/>
            <person name="Palumbo M.J."/>
            <person name="Derbyshire K.M."/>
        </authorList>
    </citation>
    <scope>NUCLEOTIDE SEQUENCE [LARGE SCALE GENOMIC DNA]</scope>
    <source>
        <strain evidence="2 3">MKD8</strain>
    </source>
</reference>
<accession>A0A2U9PVH3</accession>
<reference evidence="3" key="2">
    <citation type="submission" date="2018-03" db="EMBL/GenBank/DDBJ databases">
        <authorList>
            <person name="Derbyshire K."/>
            <person name="Gray T.A."/>
            <person name="Champion M."/>
        </authorList>
    </citation>
    <scope>NUCLEOTIDE SEQUENCE [LARGE SCALE GENOMIC DNA]</scope>
    <source>
        <strain evidence="3">MKD8</strain>
    </source>
</reference>
<evidence type="ECO:0000313" key="2">
    <source>
        <dbReference type="EMBL" id="AWT55265.1"/>
    </source>
</evidence>
<dbReference type="PANTHER" id="PTHR42905">
    <property type="entry name" value="PHOSPHOENOLPYRUVATE CARBOXYLASE"/>
    <property type="match status" value="1"/>
</dbReference>
<keyword evidence="1" id="KW-1133">Transmembrane helix</keyword>
<dbReference type="RefSeq" id="WP_003895787.1">
    <property type="nucleotide sequence ID" value="NZ_CP027541.1"/>
</dbReference>
<dbReference type="Gene3D" id="3.20.20.60">
    <property type="entry name" value="Phosphoenolpyruvate-binding domains"/>
    <property type="match status" value="1"/>
</dbReference>
<dbReference type="GO" id="GO:0016833">
    <property type="term" value="F:oxo-acid-lyase activity"/>
    <property type="evidence" value="ECO:0007669"/>
    <property type="project" value="UniProtKB-ARBA"/>
</dbReference>
<dbReference type="InterPro" id="IPR040442">
    <property type="entry name" value="Pyrv_kinase-like_dom_sf"/>
</dbReference>
<sequence>MDIDSLRSTFAERLHAGGNIVAPGAYDALSAQIIARSGFEAVFIGSFGIAASVYGLPDTGLLSLDQLSGHTRNAARAVDIPVIADAEGGFFEPANMWRTVREFEDAGVCAIHIEDNLGGKHSAEPAGLLSPEAMAARIRAAADAKTDPAFQIIARTDARWVYGDVKETVRRLRAYIDAGADMVFAPGISAAELAAVRADLARPVMVLADLPTRAGESLPEDSVDDFVAAGANLIVLFYLTLGAAALGVRRVLEELTEYRDVRKLDGLFESQHAFEAAMGYDTYAARVARYGGR</sequence>
<dbReference type="AlphaFoldDB" id="A0A2U9PVH3"/>
<protein>
    <submittedName>
        <fullName evidence="2">Carboxyvinyl-carboxyphosphonate phosphorylmutase</fullName>
    </submittedName>
</protein>
<evidence type="ECO:0000256" key="1">
    <source>
        <dbReference type="SAM" id="Phobius"/>
    </source>
</evidence>
<proteinExistence type="predicted"/>
<dbReference type="SUPFAM" id="SSF51621">
    <property type="entry name" value="Phosphoenolpyruvate/pyruvate domain"/>
    <property type="match status" value="1"/>
</dbReference>
<dbReference type="Proteomes" id="UP000011200">
    <property type="component" value="Chromosome"/>
</dbReference>
<dbReference type="InterPro" id="IPR015813">
    <property type="entry name" value="Pyrv/PenolPyrv_kinase-like_dom"/>
</dbReference>
<dbReference type="InterPro" id="IPR039556">
    <property type="entry name" value="ICL/PEPM"/>
</dbReference>
<name>A0A2U9PVH3_MYCSE</name>
<dbReference type="EMBL" id="CP027541">
    <property type="protein sequence ID" value="AWT55265.1"/>
    <property type="molecule type" value="Genomic_DNA"/>
</dbReference>
<dbReference type="PANTHER" id="PTHR42905:SF5">
    <property type="entry name" value="CARBOXYVINYL-CARBOXYPHOSPHONATE PHOSPHORYLMUTASE, CHLOROPLASTIC"/>
    <property type="match status" value="1"/>
</dbReference>